<dbReference type="SUPFAM" id="SSF52172">
    <property type="entry name" value="CheY-like"/>
    <property type="match status" value="1"/>
</dbReference>
<evidence type="ECO:0000256" key="3">
    <source>
        <dbReference type="ARBA" id="ARBA00023015"/>
    </source>
</evidence>
<reference evidence="9" key="1">
    <citation type="journal article" date="2019" name="Int. J. Syst. Evol. Microbiol.">
        <title>The Global Catalogue of Microorganisms (GCM) 10K type strain sequencing project: providing services to taxonomists for standard genome sequencing and annotation.</title>
        <authorList>
            <consortium name="The Broad Institute Genomics Platform"/>
            <consortium name="The Broad Institute Genome Sequencing Center for Infectious Disease"/>
            <person name="Wu L."/>
            <person name="Ma J."/>
        </authorList>
    </citation>
    <scope>NUCLEOTIDE SEQUENCE [LARGE SCALE GENOMIC DNA]</scope>
    <source>
        <strain evidence="9">CGMCC 1.12851</strain>
    </source>
</reference>
<evidence type="ECO:0000256" key="5">
    <source>
        <dbReference type="ARBA" id="ARBA00023163"/>
    </source>
</evidence>
<dbReference type="PANTHER" id="PTHR48111">
    <property type="entry name" value="REGULATOR OF RPOS"/>
    <property type="match status" value="1"/>
</dbReference>
<dbReference type="Pfam" id="PF00072">
    <property type="entry name" value="Response_reg"/>
    <property type="match status" value="1"/>
</dbReference>
<evidence type="ECO:0000256" key="4">
    <source>
        <dbReference type="ARBA" id="ARBA00023125"/>
    </source>
</evidence>
<keyword evidence="5" id="KW-0804">Transcription</keyword>
<accession>A0ABQ1JLU2</accession>
<evidence type="ECO:0000313" key="8">
    <source>
        <dbReference type="EMBL" id="GGB69956.1"/>
    </source>
</evidence>
<evidence type="ECO:0000256" key="1">
    <source>
        <dbReference type="ARBA" id="ARBA00022553"/>
    </source>
</evidence>
<gene>
    <name evidence="8" type="ORF">GCM10010833_26500</name>
</gene>
<organism evidence="8 9">
    <name type="scientific">Blastomonas aquatica</name>
    <dbReference type="NCBI Taxonomy" id="1510276"/>
    <lineage>
        <taxon>Bacteria</taxon>
        <taxon>Pseudomonadati</taxon>
        <taxon>Pseudomonadota</taxon>
        <taxon>Alphaproteobacteria</taxon>
        <taxon>Sphingomonadales</taxon>
        <taxon>Sphingomonadaceae</taxon>
        <taxon>Blastomonas</taxon>
    </lineage>
</organism>
<dbReference type="Gene3D" id="3.40.50.2300">
    <property type="match status" value="1"/>
</dbReference>
<sequence length="129" mass="14508">MHPRMGSANLILIADDEPLLTELLEYRLRAKGFDTAIARDGREALEQFEAVRPNAVVLDAMMPVHDGFEVLRRIRSNEAHSDIPIIMLSARRSQADIVGALEMGASDYIVKPFLPEELMIRLQRLLAGR</sequence>
<evidence type="ECO:0000259" key="7">
    <source>
        <dbReference type="PROSITE" id="PS50110"/>
    </source>
</evidence>
<dbReference type="PROSITE" id="PS50110">
    <property type="entry name" value="RESPONSE_REGULATORY"/>
    <property type="match status" value="1"/>
</dbReference>
<protein>
    <submittedName>
        <fullName evidence="8">Two-component system response regulator</fullName>
    </submittedName>
</protein>
<dbReference type="Proteomes" id="UP000614261">
    <property type="component" value="Unassembled WGS sequence"/>
</dbReference>
<proteinExistence type="predicted"/>
<dbReference type="SMART" id="SM00448">
    <property type="entry name" value="REC"/>
    <property type="match status" value="1"/>
</dbReference>
<dbReference type="CDD" id="cd17574">
    <property type="entry name" value="REC_OmpR"/>
    <property type="match status" value="1"/>
</dbReference>
<dbReference type="InterPro" id="IPR001789">
    <property type="entry name" value="Sig_transdc_resp-reg_receiver"/>
</dbReference>
<evidence type="ECO:0000256" key="6">
    <source>
        <dbReference type="PROSITE-ProRule" id="PRU00169"/>
    </source>
</evidence>
<feature type="modified residue" description="4-aspartylphosphate" evidence="6">
    <location>
        <position position="59"/>
    </location>
</feature>
<keyword evidence="3" id="KW-0805">Transcription regulation</keyword>
<dbReference type="EMBL" id="BMGD01000004">
    <property type="protein sequence ID" value="GGB69956.1"/>
    <property type="molecule type" value="Genomic_DNA"/>
</dbReference>
<keyword evidence="1 6" id="KW-0597">Phosphoprotein</keyword>
<name>A0ABQ1JLU2_9SPHN</name>
<dbReference type="InterPro" id="IPR039420">
    <property type="entry name" value="WalR-like"/>
</dbReference>
<dbReference type="InterPro" id="IPR011006">
    <property type="entry name" value="CheY-like_superfamily"/>
</dbReference>
<keyword evidence="2" id="KW-0902">Two-component regulatory system</keyword>
<evidence type="ECO:0000256" key="2">
    <source>
        <dbReference type="ARBA" id="ARBA00023012"/>
    </source>
</evidence>
<keyword evidence="4" id="KW-0238">DNA-binding</keyword>
<evidence type="ECO:0000313" key="9">
    <source>
        <dbReference type="Proteomes" id="UP000614261"/>
    </source>
</evidence>
<dbReference type="PANTHER" id="PTHR48111:SF1">
    <property type="entry name" value="TWO-COMPONENT RESPONSE REGULATOR ORR33"/>
    <property type="match status" value="1"/>
</dbReference>
<feature type="domain" description="Response regulatory" evidence="7">
    <location>
        <begin position="10"/>
        <end position="126"/>
    </location>
</feature>
<comment type="caution">
    <text evidence="8">The sequence shown here is derived from an EMBL/GenBank/DDBJ whole genome shotgun (WGS) entry which is preliminary data.</text>
</comment>
<keyword evidence="9" id="KW-1185">Reference proteome</keyword>